<reference evidence="2 3" key="1">
    <citation type="submission" date="2024-03" db="EMBL/GenBank/DDBJ databases">
        <authorList>
            <person name="Gkanogiannis A."/>
            <person name="Becerra Lopez-Lavalle L."/>
        </authorList>
    </citation>
    <scope>NUCLEOTIDE SEQUENCE [LARGE SCALE GENOMIC DNA]</scope>
</reference>
<dbReference type="Proteomes" id="UP001642487">
    <property type="component" value="Chromosome 2"/>
</dbReference>
<accession>A0ABP0Y4X6</accession>
<sequence>MTPATIPFTPRCGKSYHLLLNLRKLSRNSSKEVTFSWSMEHLPQQEMQQNSNGGEQACGCESGVATMWNELRGEVLAWSVPSDSGHESETCARRGSRLEAKRRHGAS</sequence>
<dbReference type="EMBL" id="OZ021736">
    <property type="protein sequence ID" value="CAK9315481.1"/>
    <property type="molecule type" value="Genomic_DNA"/>
</dbReference>
<feature type="region of interest" description="Disordered" evidence="1">
    <location>
        <begin position="81"/>
        <end position="107"/>
    </location>
</feature>
<keyword evidence="3" id="KW-1185">Reference proteome</keyword>
<evidence type="ECO:0000313" key="3">
    <source>
        <dbReference type="Proteomes" id="UP001642487"/>
    </source>
</evidence>
<proteinExistence type="predicted"/>
<name>A0ABP0Y4X6_9ROSI</name>
<feature type="compositionally biased region" description="Basic and acidic residues" evidence="1">
    <location>
        <begin position="84"/>
        <end position="99"/>
    </location>
</feature>
<protein>
    <submittedName>
        <fullName evidence="2">Uncharacterized protein</fullName>
    </submittedName>
</protein>
<evidence type="ECO:0000256" key="1">
    <source>
        <dbReference type="SAM" id="MobiDB-lite"/>
    </source>
</evidence>
<gene>
    <name evidence="2" type="ORF">CITCOLO1_LOCUS7278</name>
</gene>
<organism evidence="2 3">
    <name type="scientific">Citrullus colocynthis</name>
    <name type="common">colocynth</name>
    <dbReference type="NCBI Taxonomy" id="252529"/>
    <lineage>
        <taxon>Eukaryota</taxon>
        <taxon>Viridiplantae</taxon>
        <taxon>Streptophyta</taxon>
        <taxon>Embryophyta</taxon>
        <taxon>Tracheophyta</taxon>
        <taxon>Spermatophyta</taxon>
        <taxon>Magnoliopsida</taxon>
        <taxon>eudicotyledons</taxon>
        <taxon>Gunneridae</taxon>
        <taxon>Pentapetalae</taxon>
        <taxon>rosids</taxon>
        <taxon>fabids</taxon>
        <taxon>Cucurbitales</taxon>
        <taxon>Cucurbitaceae</taxon>
        <taxon>Benincaseae</taxon>
        <taxon>Citrullus</taxon>
    </lineage>
</organism>
<evidence type="ECO:0000313" key="2">
    <source>
        <dbReference type="EMBL" id="CAK9315481.1"/>
    </source>
</evidence>